<evidence type="ECO:0000256" key="1">
    <source>
        <dbReference type="ARBA" id="ARBA00001946"/>
    </source>
</evidence>
<dbReference type="OrthoDB" id="248923at2759"/>
<dbReference type="Gene3D" id="1.10.510.10">
    <property type="entry name" value="Transferase(Phosphotransferase) domain 1"/>
    <property type="match status" value="1"/>
</dbReference>
<dbReference type="PANTHER" id="PTHR45832">
    <property type="entry name" value="SERINE/THREONINE-PROTEIN KINASE SAMKA-RELATED-RELATED"/>
    <property type="match status" value="1"/>
</dbReference>
<evidence type="ECO:0000256" key="10">
    <source>
        <dbReference type="ARBA" id="ARBA00022840"/>
    </source>
</evidence>
<evidence type="ECO:0000256" key="7">
    <source>
        <dbReference type="ARBA" id="ARBA00022723"/>
    </source>
</evidence>
<dbReference type="Gene3D" id="2.30.29.30">
    <property type="entry name" value="Pleckstrin-homology domain (PH domain)/Phosphotyrosine-binding domain (PTB)"/>
    <property type="match status" value="1"/>
</dbReference>
<evidence type="ECO:0000256" key="14">
    <source>
        <dbReference type="SAM" id="MobiDB-lite"/>
    </source>
</evidence>
<feature type="compositionally biased region" description="Low complexity" evidence="14">
    <location>
        <begin position="336"/>
        <end position="353"/>
    </location>
</feature>
<dbReference type="FunFam" id="3.90.810.10:FF:000005">
    <property type="entry name" value="Non-specific serine/threonine protein kinase"/>
    <property type="match status" value="1"/>
</dbReference>
<gene>
    <name evidence="18" type="ORF">UV8b_05903</name>
</gene>
<dbReference type="PROSITE" id="PS00108">
    <property type="entry name" value="PROTEIN_KINASE_ST"/>
    <property type="match status" value="1"/>
</dbReference>
<evidence type="ECO:0000256" key="4">
    <source>
        <dbReference type="ARBA" id="ARBA00022507"/>
    </source>
</evidence>
<dbReference type="GO" id="GO:0046872">
    <property type="term" value="F:metal ion binding"/>
    <property type="evidence" value="ECO:0007669"/>
    <property type="project" value="UniProtKB-KW"/>
</dbReference>
<dbReference type="CDD" id="cd06614">
    <property type="entry name" value="STKc_PAK"/>
    <property type="match status" value="1"/>
</dbReference>
<evidence type="ECO:0000256" key="8">
    <source>
        <dbReference type="ARBA" id="ARBA00022741"/>
    </source>
</evidence>
<protein>
    <recommendedName>
        <fullName evidence="3">non-specific serine/threonine protein kinase</fullName>
        <ecNumber evidence="3">2.7.11.1</ecNumber>
    </recommendedName>
</protein>
<dbReference type="InterPro" id="IPR051931">
    <property type="entry name" value="PAK3-like"/>
</dbReference>
<dbReference type="EMBL" id="CP072756">
    <property type="protein sequence ID" value="QUC21660.1"/>
    <property type="molecule type" value="Genomic_DNA"/>
</dbReference>
<accession>A0A8E5HUI2</accession>
<comment type="cofactor">
    <cofactor evidence="1">
        <name>Mg(2+)</name>
        <dbReference type="ChEBI" id="CHEBI:18420"/>
    </cofactor>
</comment>
<evidence type="ECO:0000259" key="15">
    <source>
        <dbReference type="PROSITE" id="PS50003"/>
    </source>
</evidence>
<dbReference type="RefSeq" id="XP_042999333.1">
    <property type="nucleotide sequence ID" value="XM_043143400.1"/>
</dbReference>
<evidence type="ECO:0000256" key="3">
    <source>
        <dbReference type="ARBA" id="ARBA00012513"/>
    </source>
</evidence>
<evidence type="ECO:0000256" key="2">
    <source>
        <dbReference type="ARBA" id="ARBA00008874"/>
    </source>
</evidence>
<dbReference type="CDD" id="cd01093">
    <property type="entry name" value="CRIB_PAK_like"/>
    <property type="match status" value="1"/>
</dbReference>
<dbReference type="InterPro" id="IPR000719">
    <property type="entry name" value="Prot_kinase_dom"/>
</dbReference>
<dbReference type="PANTHER" id="PTHR45832:SF22">
    <property type="entry name" value="SERINE_THREONINE-PROTEIN KINASE SAMKA-RELATED"/>
    <property type="match status" value="1"/>
</dbReference>
<dbReference type="InterPro" id="IPR033923">
    <property type="entry name" value="PAK_BD"/>
</dbReference>
<keyword evidence="9" id="KW-0418">Kinase</keyword>
<keyword evidence="6" id="KW-0808">Transferase</keyword>
<keyword evidence="19" id="KW-1185">Reference proteome</keyword>
<evidence type="ECO:0000256" key="11">
    <source>
        <dbReference type="ARBA" id="ARBA00022842"/>
    </source>
</evidence>
<dbReference type="Proteomes" id="UP000027002">
    <property type="component" value="Chromosome 4"/>
</dbReference>
<dbReference type="InterPro" id="IPR011993">
    <property type="entry name" value="PH-like_dom_sf"/>
</dbReference>
<reference evidence="18" key="1">
    <citation type="submission" date="2020-03" db="EMBL/GenBank/DDBJ databases">
        <title>A mixture of massive structural variations and highly conserved coding sequences in Ustilaginoidea virens genome.</title>
        <authorList>
            <person name="Zhang K."/>
            <person name="Zhao Z."/>
            <person name="Zhang Z."/>
            <person name="Li Y."/>
            <person name="Hsiang T."/>
            <person name="Sun W."/>
        </authorList>
    </citation>
    <scope>NUCLEOTIDE SEQUENCE</scope>
    <source>
        <strain evidence="18">UV-8b</strain>
    </source>
</reference>
<dbReference type="InterPro" id="IPR008271">
    <property type="entry name" value="Ser/Thr_kinase_AS"/>
</dbReference>
<keyword evidence="8" id="KW-0547">Nucleotide-binding</keyword>
<keyword evidence="7" id="KW-0479">Metal-binding</keyword>
<evidence type="ECO:0000256" key="12">
    <source>
        <dbReference type="ARBA" id="ARBA00047899"/>
    </source>
</evidence>
<sequence>MVPAQRGHATTLATTAISPVAGTTTTTYSGSTIPLPVAQRKHNNAAGFVPSQPRQQGWVNVKEGSILTAWRERHMVLKKAWIDFCKTEGGKPTYTLLLADVVSVGRVETGTPILEVKRRASGQSSSPGEKDGDLRILQVKTRTEDELYTWIDSIYMACPGLGGVSNPTNFSHAVHVGFNAMTKEFVGLPHQWVQLLSASAITKEDYARNPQAVIEAVDFYADLTKMSDNPEEFLALSPTSAAWLHEELEEQNFEPIPPHSSDMEGTGLVPAPLRPKNVGPPQPVPGRPSGQQDELRTEDRSKNRDRAPHETLGNPAIKPPPDGSSDARGTAPGMQPLRKAPAAPKAARIPAGPTSDANSQPPAGSVAALTTVPAAKEVPQDNLVPNAAVTAIPVPSKRRQAIRHLTTSEADLISRLQRVVSTGNPDESYSRQKKLGQGASGSVYVAKIKDGAVGIARDVVEERGPGTRVAIKEMNLARQQRKELLVDEIMIMRDSRHENIINFLEAFLLNDNRQLWVVMDYMDAALNDVIDRNPEIPERHMATICREVCKGLQYLHQRRIIHRDIKSDNVLMDRGGNIKITDFGFCAKLTERRSKRATLVGTTYWMAPEVVRQKKYCFKVDVWSLGIMAIEMAELEPPYMDEEPLRALYLIATAGTPPLRNPTKHSPILKSFLARCLRVEVQQRASVDELLAHEFVRSGGSVSELGELLDLKM</sequence>
<evidence type="ECO:0000256" key="9">
    <source>
        <dbReference type="ARBA" id="ARBA00022777"/>
    </source>
</evidence>
<evidence type="ECO:0000259" key="17">
    <source>
        <dbReference type="PROSITE" id="PS50108"/>
    </source>
</evidence>
<evidence type="ECO:0000256" key="13">
    <source>
        <dbReference type="ARBA" id="ARBA00048679"/>
    </source>
</evidence>
<proteinExistence type="inferred from homology"/>
<comment type="catalytic activity">
    <reaction evidence="13">
        <text>L-seryl-[protein] + ATP = O-phospho-L-seryl-[protein] + ADP + H(+)</text>
        <dbReference type="Rhea" id="RHEA:17989"/>
        <dbReference type="Rhea" id="RHEA-COMP:9863"/>
        <dbReference type="Rhea" id="RHEA-COMP:11604"/>
        <dbReference type="ChEBI" id="CHEBI:15378"/>
        <dbReference type="ChEBI" id="CHEBI:29999"/>
        <dbReference type="ChEBI" id="CHEBI:30616"/>
        <dbReference type="ChEBI" id="CHEBI:83421"/>
        <dbReference type="ChEBI" id="CHEBI:456216"/>
        <dbReference type="EC" id="2.7.11.1"/>
    </reaction>
</comment>
<dbReference type="SMART" id="SM00233">
    <property type="entry name" value="PH"/>
    <property type="match status" value="1"/>
</dbReference>
<dbReference type="InterPro" id="IPR036936">
    <property type="entry name" value="CRIB_dom_sf"/>
</dbReference>
<name>A0A8E5HUI2_USTVR</name>
<dbReference type="GeneID" id="66066680"/>
<feature type="region of interest" description="Disordered" evidence="14">
    <location>
        <begin position="253"/>
        <end position="365"/>
    </location>
</feature>
<keyword evidence="11" id="KW-0460">Magnesium</keyword>
<keyword evidence="5" id="KW-0723">Serine/threonine-protein kinase</keyword>
<dbReference type="PROSITE" id="PS50011">
    <property type="entry name" value="PROTEIN_KINASE_DOM"/>
    <property type="match status" value="1"/>
</dbReference>
<dbReference type="InterPro" id="IPR000095">
    <property type="entry name" value="CRIB_dom"/>
</dbReference>
<feature type="compositionally biased region" description="Basic and acidic residues" evidence="14">
    <location>
        <begin position="293"/>
        <end position="309"/>
    </location>
</feature>
<evidence type="ECO:0000313" key="19">
    <source>
        <dbReference type="Proteomes" id="UP000027002"/>
    </source>
</evidence>
<dbReference type="PROSITE" id="PS50003">
    <property type="entry name" value="PH_DOMAIN"/>
    <property type="match status" value="1"/>
</dbReference>
<dbReference type="PROSITE" id="PS50108">
    <property type="entry name" value="CRIB"/>
    <property type="match status" value="1"/>
</dbReference>
<keyword evidence="4" id="KW-0589">Pheromone response</keyword>
<dbReference type="AlphaFoldDB" id="A0A8E5HUI2"/>
<dbReference type="Pfam" id="PF00069">
    <property type="entry name" value="Pkinase"/>
    <property type="match status" value="1"/>
</dbReference>
<dbReference type="KEGG" id="uvi:66066680"/>
<dbReference type="EC" id="2.7.11.1" evidence="3"/>
<dbReference type="GO" id="GO:0004674">
    <property type="term" value="F:protein serine/threonine kinase activity"/>
    <property type="evidence" value="ECO:0007669"/>
    <property type="project" value="UniProtKB-KW"/>
</dbReference>
<organism evidence="18 19">
    <name type="scientific">Ustilaginoidea virens</name>
    <name type="common">Rice false smut fungus</name>
    <name type="synonym">Villosiclava virens</name>
    <dbReference type="NCBI Taxonomy" id="1159556"/>
    <lineage>
        <taxon>Eukaryota</taxon>
        <taxon>Fungi</taxon>
        <taxon>Dikarya</taxon>
        <taxon>Ascomycota</taxon>
        <taxon>Pezizomycotina</taxon>
        <taxon>Sordariomycetes</taxon>
        <taxon>Hypocreomycetidae</taxon>
        <taxon>Hypocreales</taxon>
        <taxon>Clavicipitaceae</taxon>
        <taxon>Ustilaginoidea</taxon>
    </lineage>
</organism>
<dbReference type="InterPro" id="IPR001849">
    <property type="entry name" value="PH_domain"/>
</dbReference>
<dbReference type="GO" id="GO:0005524">
    <property type="term" value="F:ATP binding"/>
    <property type="evidence" value="ECO:0007669"/>
    <property type="project" value="UniProtKB-KW"/>
</dbReference>
<evidence type="ECO:0000259" key="16">
    <source>
        <dbReference type="PROSITE" id="PS50011"/>
    </source>
</evidence>
<dbReference type="Pfam" id="PF00786">
    <property type="entry name" value="PBD"/>
    <property type="match status" value="1"/>
</dbReference>
<dbReference type="SMART" id="SM00220">
    <property type="entry name" value="S_TKc"/>
    <property type="match status" value="1"/>
</dbReference>
<evidence type="ECO:0000256" key="6">
    <source>
        <dbReference type="ARBA" id="ARBA00022679"/>
    </source>
</evidence>
<comment type="similarity">
    <text evidence="2">Belongs to the protein kinase superfamily. STE Ser/Thr protein kinase family. STE20 subfamily.</text>
</comment>
<dbReference type="GO" id="GO:0019236">
    <property type="term" value="P:response to pheromone"/>
    <property type="evidence" value="ECO:0007669"/>
    <property type="project" value="UniProtKB-KW"/>
</dbReference>
<dbReference type="SMART" id="SM00285">
    <property type="entry name" value="PBD"/>
    <property type="match status" value="1"/>
</dbReference>
<evidence type="ECO:0000256" key="5">
    <source>
        <dbReference type="ARBA" id="ARBA00022527"/>
    </source>
</evidence>
<feature type="domain" description="CRIB" evidence="17">
    <location>
        <begin position="164"/>
        <end position="177"/>
    </location>
</feature>
<dbReference type="SUPFAM" id="SSF56112">
    <property type="entry name" value="Protein kinase-like (PK-like)"/>
    <property type="match status" value="1"/>
</dbReference>
<dbReference type="Gene3D" id="3.30.200.20">
    <property type="entry name" value="Phosphorylase Kinase, domain 1"/>
    <property type="match status" value="1"/>
</dbReference>
<feature type="domain" description="PH" evidence="15">
    <location>
        <begin position="52"/>
        <end position="159"/>
    </location>
</feature>
<dbReference type="Gene3D" id="3.90.810.10">
    <property type="entry name" value="CRIB domain"/>
    <property type="match status" value="1"/>
</dbReference>
<keyword evidence="10" id="KW-0067">ATP-binding</keyword>
<evidence type="ECO:0000313" key="18">
    <source>
        <dbReference type="EMBL" id="QUC21660.1"/>
    </source>
</evidence>
<comment type="catalytic activity">
    <reaction evidence="12">
        <text>L-threonyl-[protein] + ATP = O-phospho-L-threonyl-[protein] + ADP + H(+)</text>
        <dbReference type="Rhea" id="RHEA:46608"/>
        <dbReference type="Rhea" id="RHEA-COMP:11060"/>
        <dbReference type="Rhea" id="RHEA-COMP:11605"/>
        <dbReference type="ChEBI" id="CHEBI:15378"/>
        <dbReference type="ChEBI" id="CHEBI:30013"/>
        <dbReference type="ChEBI" id="CHEBI:30616"/>
        <dbReference type="ChEBI" id="CHEBI:61977"/>
        <dbReference type="ChEBI" id="CHEBI:456216"/>
        <dbReference type="EC" id="2.7.11.1"/>
    </reaction>
</comment>
<dbReference type="InterPro" id="IPR011009">
    <property type="entry name" value="Kinase-like_dom_sf"/>
</dbReference>
<dbReference type="FunFam" id="1.10.510.10:FF:000768">
    <property type="entry name" value="Non-specific serine/threonine protein kinase"/>
    <property type="match status" value="1"/>
</dbReference>
<dbReference type="SUPFAM" id="SSF50729">
    <property type="entry name" value="PH domain-like"/>
    <property type="match status" value="1"/>
</dbReference>
<feature type="domain" description="Protein kinase" evidence="16">
    <location>
        <begin position="429"/>
        <end position="696"/>
    </location>
</feature>